<organism evidence="1">
    <name type="scientific">Micrurus lemniscatus lemniscatus</name>
    <dbReference type="NCBI Taxonomy" id="129467"/>
    <lineage>
        <taxon>Eukaryota</taxon>
        <taxon>Metazoa</taxon>
        <taxon>Chordata</taxon>
        <taxon>Craniata</taxon>
        <taxon>Vertebrata</taxon>
        <taxon>Euteleostomi</taxon>
        <taxon>Lepidosauria</taxon>
        <taxon>Squamata</taxon>
        <taxon>Bifurcata</taxon>
        <taxon>Unidentata</taxon>
        <taxon>Episquamata</taxon>
        <taxon>Toxicofera</taxon>
        <taxon>Serpentes</taxon>
        <taxon>Colubroidea</taxon>
        <taxon>Elapidae</taxon>
        <taxon>Elapinae</taxon>
        <taxon>Micrurus</taxon>
    </lineage>
</organism>
<dbReference type="EMBL" id="IACK01156066">
    <property type="protein sequence ID" value="LAA93166.1"/>
    <property type="molecule type" value="Transcribed_RNA"/>
</dbReference>
<accession>A0A2D4J9K7</accession>
<reference evidence="1" key="1">
    <citation type="submission" date="2017-07" db="EMBL/GenBank/DDBJ databases">
        <authorList>
            <person name="Mikheyev A."/>
            <person name="Grau M."/>
        </authorList>
    </citation>
    <scope>NUCLEOTIDE SEQUENCE</scope>
    <source>
        <tissue evidence="1">Venom_gland</tissue>
    </source>
</reference>
<name>A0A2D4J9K7_MICLE</name>
<protein>
    <submittedName>
        <fullName evidence="1">Uncharacterized protein</fullName>
    </submittedName>
</protein>
<sequence>MCYGHKLCEVRFMSQTHCAAAVVSQKHSKNVIKLISKAISSFPSEIPTLTISNGSLSFVRHQRGGGRMKWGSQEFLHQGKNNFLICEKTQRTREEGDSSRPVLL</sequence>
<reference evidence="1" key="2">
    <citation type="submission" date="2017-11" db="EMBL/GenBank/DDBJ databases">
        <title>Coralsnake Venomics: Analyses of Venom Gland Transcriptomes and Proteomes of Six Brazilian Taxa.</title>
        <authorList>
            <person name="Aird S.D."/>
            <person name="Jorge da Silva N."/>
            <person name="Qiu L."/>
            <person name="Villar-Briones A."/>
            <person name="Aparecida-Saddi V."/>
            <person name="Campos-Telles M.P."/>
            <person name="Grau M."/>
            <person name="Mikheyev A.S."/>
        </authorList>
    </citation>
    <scope>NUCLEOTIDE SEQUENCE</scope>
    <source>
        <tissue evidence="1">Venom_gland</tissue>
    </source>
</reference>
<dbReference type="AlphaFoldDB" id="A0A2D4J9K7"/>
<proteinExistence type="predicted"/>
<evidence type="ECO:0000313" key="1">
    <source>
        <dbReference type="EMBL" id="LAA93166.1"/>
    </source>
</evidence>